<dbReference type="AlphaFoldDB" id="A0A8C6HLE2"/>
<evidence type="ECO:0000256" key="2">
    <source>
        <dbReference type="ARBA" id="ARBA00006307"/>
    </source>
</evidence>
<evidence type="ECO:0000256" key="1">
    <source>
        <dbReference type="ARBA" id="ARBA00004613"/>
    </source>
</evidence>
<protein>
    <recommendedName>
        <fullName evidence="3">Tuberoinfundibular peptide of 39 residues</fullName>
    </recommendedName>
    <alternativeName>
        <fullName evidence="8">Parathyroid hormone 2</fullName>
    </alternativeName>
</protein>
<evidence type="ECO:0000313" key="10">
    <source>
        <dbReference type="Ensembl" id="ENSMSIP00000023658.1"/>
    </source>
</evidence>
<evidence type="ECO:0000256" key="8">
    <source>
        <dbReference type="ARBA" id="ARBA00030147"/>
    </source>
</evidence>
<evidence type="ECO:0000256" key="7">
    <source>
        <dbReference type="ARBA" id="ARBA00023320"/>
    </source>
</evidence>
<proteinExistence type="inferred from homology"/>
<keyword evidence="6" id="KW-0732">Signal</keyword>
<dbReference type="GO" id="GO:0007218">
    <property type="term" value="P:neuropeptide signaling pathway"/>
    <property type="evidence" value="ECO:0007669"/>
    <property type="project" value="UniProtKB-KW"/>
</dbReference>
<feature type="compositionally biased region" description="Basic and acidic residues" evidence="9">
    <location>
        <begin position="97"/>
        <end position="113"/>
    </location>
</feature>
<sequence length="207" mass="22254">SNLTRPYCSLQTEESRNPGFRNIEVGGPVWTTFLFGIPSLAPHLCGGDGDLPDVQEPPRAAAAAFAAATACALGHWPCLRCCPAPRWCVQVGVRSRTPKEGRRGPPTPKEGKIPHAGSWGGQGCLASDCSGDPRWPVGPSAQSPHLSSPSLRAQGRAWAGLDSPLSRRSLALADDAAFRERARLLAALERRRWLDSYMQKLLLLDAP</sequence>
<organism evidence="10 11">
    <name type="scientific">Mus spicilegus</name>
    <name type="common">Mound-building mouse</name>
    <dbReference type="NCBI Taxonomy" id="10103"/>
    <lineage>
        <taxon>Eukaryota</taxon>
        <taxon>Metazoa</taxon>
        <taxon>Chordata</taxon>
        <taxon>Craniata</taxon>
        <taxon>Vertebrata</taxon>
        <taxon>Euteleostomi</taxon>
        <taxon>Mammalia</taxon>
        <taxon>Eutheria</taxon>
        <taxon>Euarchontoglires</taxon>
        <taxon>Glires</taxon>
        <taxon>Rodentia</taxon>
        <taxon>Myomorpha</taxon>
        <taxon>Muroidea</taxon>
        <taxon>Muridae</taxon>
        <taxon>Murinae</taxon>
        <taxon>Mus</taxon>
        <taxon>Mus</taxon>
    </lineage>
</organism>
<reference evidence="10" key="2">
    <citation type="submission" date="2025-09" db="UniProtKB">
        <authorList>
            <consortium name="Ensembl"/>
        </authorList>
    </citation>
    <scope>IDENTIFICATION</scope>
</reference>
<dbReference type="Proteomes" id="UP000694415">
    <property type="component" value="Unplaced"/>
</dbReference>
<evidence type="ECO:0000256" key="3">
    <source>
        <dbReference type="ARBA" id="ARBA00021831"/>
    </source>
</evidence>
<keyword evidence="11" id="KW-1185">Reference proteome</keyword>
<keyword evidence="7" id="KW-0527">Neuropeptide</keyword>
<keyword evidence="5" id="KW-0165">Cleavage on pair of basic residues</keyword>
<evidence type="ECO:0000256" key="9">
    <source>
        <dbReference type="SAM" id="MobiDB-lite"/>
    </source>
</evidence>
<dbReference type="GO" id="GO:0005576">
    <property type="term" value="C:extracellular region"/>
    <property type="evidence" value="ECO:0007669"/>
    <property type="project" value="UniProtKB-SubCell"/>
</dbReference>
<evidence type="ECO:0000256" key="4">
    <source>
        <dbReference type="ARBA" id="ARBA00022525"/>
    </source>
</evidence>
<evidence type="ECO:0000256" key="6">
    <source>
        <dbReference type="ARBA" id="ARBA00022729"/>
    </source>
</evidence>
<comment type="subcellular location">
    <subcellularLocation>
        <location evidence="1">Secreted</location>
    </subcellularLocation>
</comment>
<dbReference type="Pfam" id="PF14980">
    <property type="entry name" value="TIP39"/>
    <property type="match status" value="1"/>
</dbReference>
<name>A0A8C6HLE2_MUSSI</name>
<dbReference type="GeneTree" id="ENSGT00950000185347"/>
<accession>A0A8C6HLE2</accession>
<dbReference type="PANTHER" id="PTHR28585:SF1">
    <property type="entry name" value="TUBEROINFUNDIBULAR PEPTIDE OF 39 RESIDUES"/>
    <property type="match status" value="1"/>
</dbReference>
<feature type="region of interest" description="Disordered" evidence="9">
    <location>
        <begin position="95"/>
        <end position="119"/>
    </location>
</feature>
<evidence type="ECO:0000313" key="11">
    <source>
        <dbReference type="Proteomes" id="UP000694415"/>
    </source>
</evidence>
<keyword evidence="4" id="KW-0964">Secreted</keyword>
<comment type="similarity">
    <text evidence="2">Belongs to the parathyroid hormone family.</text>
</comment>
<dbReference type="Ensembl" id="ENSMSIT00000029828.1">
    <property type="protein sequence ID" value="ENSMSIP00000023658.1"/>
    <property type="gene ID" value="ENSMSIG00000020034.1"/>
</dbReference>
<dbReference type="InterPro" id="IPR029396">
    <property type="entry name" value="TIP39"/>
</dbReference>
<dbReference type="PANTHER" id="PTHR28585">
    <property type="entry name" value="TUBEROINFUNDIBULAR PEPTIDE OF 39 RESIDUES"/>
    <property type="match status" value="1"/>
</dbReference>
<reference evidence="10" key="1">
    <citation type="submission" date="2025-08" db="UniProtKB">
        <authorList>
            <consortium name="Ensembl"/>
        </authorList>
    </citation>
    <scope>IDENTIFICATION</scope>
</reference>
<evidence type="ECO:0000256" key="5">
    <source>
        <dbReference type="ARBA" id="ARBA00022685"/>
    </source>
</evidence>